<dbReference type="PANTHER" id="PTHR34863:SF1">
    <property type="entry name" value="OTU DOMAIN-CONTAINING PROTEIN"/>
    <property type="match status" value="1"/>
</dbReference>
<feature type="domain" description="OTU" evidence="1">
    <location>
        <begin position="527"/>
        <end position="662"/>
    </location>
</feature>
<dbReference type="Proteomes" id="UP000324022">
    <property type="component" value="Unassembled WGS sequence"/>
</dbReference>
<dbReference type="Gene3D" id="3.90.70.80">
    <property type="match status" value="1"/>
</dbReference>
<dbReference type="Pfam" id="PF02338">
    <property type="entry name" value="OTU"/>
    <property type="match status" value="1"/>
</dbReference>
<keyword evidence="3" id="KW-1185">Reference proteome</keyword>
<organism evidence="2 3">
    <name type="scientific">Ustilago trichophora</name>
    <dbReference type="NCBI Taxonomy" id="86804"/>
    <lineage>
        <taxon>Eukaryota</taxon>
        <taxon>Fungi</taxon>
        <taxon>Dikarya</taxon>
        <taxon>Basidiomycota</taxon>
        <taxon>Ustilaginomycotina</taxon>
        <taxon>Ustilaginomycetes</taxon>
        <taxon>Ustilaginales</taxon>
        <taxon>Ustilaginaceae</taxon>
        <taxon>Ustilago</taxon>
    </lineage>
</organism>
<dbReference type="OrthoDB" id="2564822at2759"/>
<dbReference type="InterPro" id="IPR038765">
    <property type="entry name" value="Papain-like_cys_pep_sf"/>
</dbReference>
<dbReference type="InterPro" id="IPR003323">
    <property type="entry name" value="OTU_dom"/>
</dbReference>
<gene>
    <name evidence="2" type="ORF">UTRI_05404</name>
</gene>
<name>A0A5C3EGQ8_9BASI</name>
<protein>
    <recommendedName>
        <fullName evidence="1">OTU domain-containing protein</fullName>
    </recommendedName>
</protein>
<dbReference type="PROSITE" id="PS50802">
    <property type="entry name" value="OTU"/>
    <property type="match status" value="1"/>
</dbReference>
<dbReference type="SUPFAM" id="SSF54001">
    <property type="entry name" value="Cysteine proteinases"/>
    <property type="match status" value="1"/>
</dbReference>
<accession>A0A5C3EGQ8</accession>
<proteinExistence type="predicted"/>
<sequence length="679" mass="77354">MPPSSAPDWYWQLQELGLLEFPAPSAPPYPKLPQDLDGFSFTTSPYVLQILFGTLSQVTLASHAPKIRDHKYYSTWVYLGTGPCVLKIHPQYKEPLLGAFQVTHSLQPSDYPITMIEGTQHVTMWDLVDKLDEVGCTSVRVQSYGMKFDLSDLGQYQLEDIGDPEHPLGSTNFFDVGQNYPQPHITLALAPNLPKDSCTTYPMLMRLGEGHGSLQINLRYRGDTFRIKIYPLLVHCMKATSGKFNNYTPKFIQGMKLKETNLMNRRLKLAKFPALKLGGLRVEVTAFGRCLQEAKAKVDDSRLLDLHQWLNPTLPHMANCQLRVKFIKKRDYFSNFRELLSKAQHLGVFRGDNSRKPGKVRTYILQDLFNALGWNSGTRTNRWEKDLGPWWTWVPTKADIDSALEKVVEPEANFRNPLLEDVHVEEILRCTKIYKRGTKFRAVVLDEDGKHRNFGSSTTKLELAKILFAKYKYHWTKYCYLVEEPFPSSQSTPTLDAELEKYNLLGTYVIGPLELFHELKGSNNYRVTSGYIRGDGNCQFRVLSKVVYGHQKHHPKVRQLVVKYLQENRDKVEAVVAASDLRQTAFTPARTVDAYLQSMANLGTWGDDATLSAAVHVFNLCLVVINTDLTHFELRKPGTPADDVQWHAVYYTGNHYELVYRLPFLIPAQAAAQAARPSS</sequence>
<dbReference type="CDD" id="cd22744">
    <property type="entry name" value="OTU"/>
    <property type="match status" value="1"/>
</dbReference>
<dbReference type="AlphaFoldDB" id="A0A5C3EGQ8"/>
<reference evidence="2 3" key="1">
    <citation type="submission" date="2018-03" db="EMBL/GenBank/DDBJ databases">
        <authorList>
            <person name="Guldener U."/>
        </authorList>
    </citation>
    <scope>NUCLEOTIDE SEQUENCE [LARGE SCALE GENOMIC DNA]</scope>
    <source>
        <strain evidence="2 3">NBRC100155</strain>
    </source>
</reference>
<dbReference type="PANTHER" id="PTHR34863">
    <property type="entry name" value="EXPRESSED PROTEIN"/>
    <property type="match status" value="1"/>
</dbReference>
<dbReference type="EMBL" id="OOIN01000029">
    <property type="protein sequence ID" value="SPO29582.1"/>
    <property type="molecule type" value="Genomic_DNA"/>
</dbReference>
<evidence type="ECO:0000313" key="3">
    <source>
        <dbReference type="Proteomes" id="UP000324022"/>
    </source>
</evidence>
<evidence type="ECO:0000259" key="1">
    <source>
        <dbReference type="PROSITE" id="PS50802"/>
    </source>
</evidence>
<evidence type="ECO:0000313" key="2">
    <source>
        <dbReference type="EMBL" id="SPO29582.1"/>
    </source>
</evidence>